<organism evidence="1 2">
    <name type="scientific">Fusarium oxysporum (strain Fo5176)</name>
    <name type="common">Fusarium vascular wilt</name>
    <dbReference type="NCBI Taxonomy" id="660025"/>
    <lineage>
        <taxon>Eukaryota</taxon>
        <taxon>Fungi</taxon>
        <taxon>Dikarya</taxon>
        <taxon>Ascomycota</taxon>
        <taxon>Pezizomycotina</taxon>
        <taxon>Sordariomycetes</taxon>
        <taxon>Hypocreomycetidae</taxon>
        <taxon>Hypocreales</taxon>
        <taxon>Nectriaceae</taxon>
        <taxon>Fusarium</taxon>
        <taxon>Fusarium oxysporum species complex</taxon>
    </lineage>
</organism>
<reference evidence="2" key="1">
    <citation type="journal article" date="2012" name="Mol. Plant Microbe Interact.">
        <title>A highly conserved effector in Fusarium oxysporum is required for full virulence on Arabidopsis.</title>
        <authorList>
            <person name="Thatcher L.F."/>
            <person name="Gardiner D.M."/>
            <person name="Kazan K."/>
            <person name="Manners J."/>
        </authorList>
    </citation>
    <scope>NUCLEOTIDE SEQUENCE [LARGE SCALE GENOMIC DNA]</scope>
    <source>
        <strain evidence="2">Fo5176</strain>
    </source>
</reference>
<sequence>MYLSPVKPSSMDESLGSEITVSTTPPLVALRRLPKEYIQLLESNSSSITSRLSLWELYGLPFSMRFRNQVSITSATLLCSYKPRT</sequence>
<dbReference type="EnsemblFungi" id="FOXG_15855T0">
    <property type="protein sequence ID" value="FOXG_15855P0"/>
    <property type="gene ID" value="FOXG_15855"/>
</dbReference>
<gene>
    <name evidence="1" type="primary">28956861</name>
</gene>
<dbReference type="VEuPathDB" id="FungiDB:FOXG_15855"/>
<dbReference type="Proteomes" id="UP000002489">
    <property type="component" value="Unassembled WGS sequence"/>
</dbReference>
<evidence type="ECO:0000313" key="1">
    <source>
        <dbReference type="EnsemblFungi" id="FOXG_15855P0"/>
    </source>
</evidence>
<dbReference type="AlphaFoldDB" id="A0A0D2YHQ9"/>
<name>A0A0D2YHQ9_FUSOF</name>
<proteinExistence type="predicted"/>
<evidence type="ECO:0000313" key="2">
    <source>
        <dbReference type="Proteomes" id="UP000002489"/>
    </source>
</evidence>
<accession>A0A0D2YHQ9</accession>
<protein>
    <submittedName>
        <fullName evidence="1">Uncharacterized protein</fullName>
    </submittedName>
</protein>
<reference evidence="1" key="2">
    <citation type="submission" date="2025-08" db="UniProtKB">
        <authorList>
            <consortium name="EnsemblFungi"/>
        </authorList>
    </citation>
    <scope>IDENTIFICATION</scope>
    <source>
        <strain evidence="1">4287 / CBS 123668 / FGSC 9935 / NRRL 34936</strain>
    </source>
</reference>